<name>A0A7M2SEI4_9ACTN</name>
<feature type="region of interest" description="Disordered" evidence="1">
    <location>
        <begin position="635"/>
        <end position="661"/>
    </location>
</feature>
<keyword evidence="5" id="KW-1185">Reference proteome</keyword>
<evidence type="ECO:0000256" key="1">
    <source>
        <dbReference type="SAM" id="MobiDB-lite"/>
    </source>
</evidence>
<evidence type="ECO:0000256" key="3">
    <source>
        <dbReference type="SAM" id="SignalP"/>
    </source>
</evidence>
<dbReference type="AlphaFoldDB" id="A0A7M2SEI4"/>
<dbReference type="InterPro" id="IPR011050">
    <property type="entry name" value="Pectin_lyase_fold/virulence"/>
</dbReference>
<feature type="signal peptide" evidence="3">
    <location>
        <begin position="1"/>
        <end position="31"/>
    </location>
</feature>
<keyword evidence="2" id="KW-0812">Transmembrane</keyword>
<keyword evidence="2" id="KW-1133">Transmembrane helix</keyword>
<feature type="chain" id="PRO_5030843368" evidence="3">
    <location>
        <begin position="32"/>
        <end position="705"/>
    </location>
</feature>
<proteinExistence type="predicted"/>
<dbReference type="Proteomes" id="UP000594205">
    <property type="component" value="Chromosome"/>
</dbReference>
<keyword evidence="2" id="KW-0472">Membrane</keyword>
<reference evidence="4 5" key="1">
    <citation type="submission" date="2020-10" db="EMBL/GenBank/DDBJ databases">
        <title>Streptomyces ferrugineus complate genome analysis.</title>
        <authorList>
            <person name="Anwar N."/>
        </authorList>
    </citation>
    <scope>NUCLEOTIDE SEQUENCE [LARGE SCALE GENOMIC DNA]</scope>
    <source>
        <strain evidence="4 5">CCTCC AA2014009</strain>
    </source>
</reference>
<evidence type="ECO:0000256" key="2">
    <source>
        <dbReference type="SAM" id="Phobius"/>
    </source>
</evidence>
<feature type="transmembrane region" description="Helical" evidence="2">
    <location>
        <begin position="669"/>
        <end position="687"/>
    </location>
</feature>
<evidence type="ECO:0000313" key="5">
    <source>
        <dbReference type="Proteomes" id="UP000594205"/>
    </source>
</evidence>
<protein>
    <submittedName>
        <fullName evidence="4">Autotransporter</fullName>
    </submittedName>
</protein>
<evidence type="ECO:0000313" key="4">
    <source>
        <dbReference type="EMBL" id="QOV34746.1"/>
    </source>
</evidence>
<dbReference type="KEGG" id="sfeu:IM697_32270"/>
<dbReference type="RefSeq" id="WP_194039616.1">
    <property type="nucleotide sequence ID" value="NZ_CP063373.1"/>
</dbReference>
<sequence length="705" mass="73096">MRSLTHKTAAAAGALAAVAALTVTASPTAVAAGPRDISADVLGGRDVTLDGDAVVTVPPGTTTYDGVFRGEGTLTVRGTGTLILTRDSDFTLPKSRQRQQVSVRGGNHPYVTTTRPDPPAITVERGATLQYGNGGTTGLIGHFPYNTPAFRLNQDNIRVDGTLRLSLRSAYNLGTISGSGLITQPRFLWGTWDISGTHPFSGVIDNGTQANAGAPEYATSLPNVRKILNQGTWTVDTPLGQTVTQRMDFYQREYGSDINVQSRPGSKVVLTGQYSWSNQGGDTNPSLSDPALNWTPARKNVNKRGTNIKGANVQWGDGTTNKIFMPGTAETVYINLLAARSRSLLTFNYNGPVTLGAPIGGGVFHDTLSAPGAGDIVIKGTKGNDVTFAAVQYYDGSTTVEKGAVLRLGSGRRGGDGGLYTKGGLYKVVNNGSLVLNNVSKPLTLSRVSGTGSLTQAGSATTTLTGTSVTYTGRTTVKKGTLALRGGATLDRSRSITLPSADSRLDAGTSGLRVATTLTGKGTVEGAVTNDGVVATGLTVAGDYTQSAKGELVLRDGPLRVTGAVRLAGNLDLASAATGSEPARTITVLDHRGRARTTGTFTGLDEGEKLQLDDTAYRISYRGGDGNDVVLTAVTTSPSPGSDTPRTAADTVASPGTRTTSAAGNGLGWWPYVLAAGLLVGLMVPVTQRGRGRGRRRGGRHAAQG</sequence>
<organism evidence="4 5">
    <name type="scientific">Streptomyces ferrugineus</name>
    <dbReference type="NCBI Taxonomy" id="1413221"/>
    <lineage>
        <taxon>Bacteria</taxon>
        <taxon>Bacillati</taxon>
        <taxon>Actinomycetota</taxon>
        <taxon>Actinomycetes</taxon>
        <taxon>Kitasatosporales</taxon>
        <taxon>Streptomycetaceae</taxon>
        <taxon>Streptomyces</taxon>
    </lineage>
</organism>
<dbReference type="SUPFAM" id="SSF51126">
    <property type="entry name" value="Pectin lyase-like"/>
    <property type="match status" value="1"/>
</dbReference>
<gene>
    <name evidence="4" type="ORF">IM697_32270</name>
</gene>
<dbReference type="EMBL" id="CP063373">
    <property type="protein sequence ID" value="QOV34746.1"/>
    <property type="molecule type" value="Genomic_DNA"/>
</dbReference>
<accession>A0A7M2SEI4</accession>
<feature type="compositionally biased region" description="Polar residues" evidence="1">
    <location>
        <begin position="635"/>
        <end position="645"/>
    </location>
</feature>
<keyword evidence="3" id="KW-0732">Signal</keyword>